<feature type="region of interest" description="Disordered" evidence="18">
    <location>
        <begin position="283"/>
        <end position="431"/>
    </location>
</feature>
<dbReference type="EC" id="2.7.11.1" evidence="4"/>
<dbReference type="InterPro" id="IPR046409">
    <property type="entry name" value="PDC10_dimerisation_sf"/>
</dbReference>
<evidence type="ECO:0000256" key="12">
    <source>
        <dbReference type="ARBA" id="ARBA00022840"/>
    </source>
</evidence>
<reference evidence="20" key="1">
    <citation type="submission" date="2020-11" db="EMBL/GenBank/DDBJ databases">
        <authorList>
            <consortium name="DOE Joint Genome Institute"/>
            <person name="Ahrendt S."/>
            <person name="Riley R."/>
            <person name="Andreopoulos W."/>
            <person name="Labutti K."/>
            <person name="Pangilinan J."/>
            <person name="Ruiz-Duenas F.J."/>
            <person name="Barrasa J.M."/>
            <person name="Sanchez-Garcia M."/>
            <person name="Camarero S."/>
            <person name="Miyauchi S."/>
            <person name="Serrano A."/>
            <person name="Linde D."/>
            <person name="Babiker R."/>
            <person name="Drula E."/>
            <person name="Ayuso-Fernandez I."/>
            <person name="Pacheco R."/>
            <person name="Padilla G."/>
            <person name="Ferreira P."/>
            <person name="Barriuso J."/>
            <person name="Kellner H."/>
            <person name="Castanera R."/>
            <person name="Alfaro M."/>
            <person name="Ramirez L."/>
            <person name="Pisabarro A.G."/>
            <person name="Kuo A."/>
            <person name="Tritt A."/>
            <person name="Lipzen A."/>
            <person name="He G."/>
            <person name="Yan M."/>
            <person name="Ng V."/>
            <person name="Cullen D."/>
            <person name="Martin F."/>
            <person name="Rosso M.-N."/>
            <person name="Henrissat B."/>
            <person name="Hibbett D."/>
            <person name="Martinez A.T."/>
            <person name="Grigoriev I.V."/>
        </authorList>
    </citation>
    <scope>NUCLEOTIDE SEQUENCE</scope>
    <source>
        <strain evidence="20">CBS 247.69</strain>
    </source>
</reference>
<dbReference type="PROSITE" id="PS00107">
    <property type="entry name" value="PROTEIN_KINASE_ATP"/>
    <property type="match status" value="1"/>
</dbReference>
<evidence type="ECO:0000259" key="19">
    <source>
        <dbReference type="PROSITE" id="PS50011"/>
    </source>
</evidence>
<evidence type="ECO:0000256" key="13">
    <source>
        <dbReference type="ARBA" id="ARBA00022842"/>
    </source>
</evidence>
<keyword evidence="21" id="KW-1185">Reference proteome</keyword>
<dbReference type="Gene3D" id="3.30.200.20">
    <property type="entry name" value="Phosphorylase Kinase, domain 1"/>
    <property type="match status" value="1"/>
</dbReference>
<comment type="cofactor">
    <cofactor evidence="1">
        <name>Mg(2+)</name>
        <dbReference type="ChEBI" id="CHEBI:18420"/>
    </cofactor>
</comment>
<evidence type="ECO:0000256" key="3">
    <source>
        <dbReference type="ARBA" id="ARBA00008874"/>
    </source>
</evidence>
<feature type="domain" description="Protein kinase" evidence="19">
    <location>
        <begin position="12"/>
        <end position="263"/>
    </location>
</feature>
<dbReference type="PROSITE" id="PS50011">
    <property type="entry name" value="PROTEIN_KINASE_DOM"/>
    <property type="match status" value="1"/>
</dbReference>
<dbReference type="EMBL" id="MU150229">
    <property type="protein sequence ID" value="KAF9469632.1"/>
    <property type="molecule type" value="Genomic_DNA"/>
</dbReference>
<comment type="caution">
    <text evidence="20">The sequence shown here is derived from an EMBL/GenBank/DDBJ whole genome shotgun (WGS) entry which is preliminary data.</text>
</comment>
<dbReference type="AlphaFoldDB" id="A0A9P5YII3"/>
<feature type="compositionally biased region" description="Pro residues" evidence="18">
    <location>
        <begin position="381"/>
        <end position="391"/>
    </location>
</feature>
<evidence type="ECO:0000256" key="6">
    <source>
        <dbReference type="ARBA" id="ARBA00022527"/>
    </source>
</evidence>
<keyword evidence="12 16" id="KW-0067">ATP-binding</keyword>
<protein>
    <recommendedName>
        <fullName evidence="4">non-specific serine/threonine protein kinase</fullName>
        <ecNumber evidence="4">2.7.11.1</ecNumber>
    </recommendedName>
</protein>
<dbReference type="GO" id="GO:0005524">
    <property type="term" value="F:ATP binding"/>
    <property type="evidence" value="ECO:0007669"/>
    <property type="project" value="UniProtKB-UniRule"/>
</dbReference>
<dbReference type="InterPro" id="IPR048288">
    <property type="entry name" value="PDCD10_N"/>
</dbReference>
<dbReference type="GO" id="GO:0005737">
    <property type="term" value="C:cytoplasm"/>
    <property type="evidence" value="ECO:0007669"/>
    <property type="project" value="UniProtKB-SubCell"/>
</dbReference>
<dbReference type="PANTHER" id="PTHR48012">
    <property type="entry name" value="STERILE20-LIKE KINASE, ISOFORM B-RELATED"/>
    <property type="match status" value="1"/>
</dbReference>
<evidence type="ECO:0000256" key="4">
    <source>
        <dbReference type="ARBA" id="ARBA00012513"/>
    </source>
</evidence>
<gene>
    <name evidence="20" type="ORF">BDZ94DRAFT_15235</name>
</gene>
<dbReference type="InterPro" id="IPR017441">
    <property type="entry name" value="Protein_kinase_ATP_BS"/>
</dbReference>
<evidence type="ECO:0000256" key="7">
    <source>
        <dbReference type="ARBA" id="ARBA00022553"/>
    </source>
</evidence>
<feature type="coiled-coil region" evidence="17">
    <location>
        <begin position="38"/>
        <end position="65"/>
    </location>
</feature>
<evidence type="ECO:0000256" key="15">
    <source>
        <dbReference type="ARBA" id="ARBA00048679"/>
    </source>
</evidence>
<dbReference type="InterPro" id="IPR050629">
    <property type="entry name" value="STE20/SPS1-PAK"/>
</dbReference>
<keyword evidence="8" id="KW-0808">Transferase</keyword>
<dbReference type="OrthoDB" id="248923at2759"/>
<name>A0A9P5YII3_9AGAR</name>
<feature type="binding site" evidence="16">
    <location>
        <position position="41"/>
    </location>
    <ligand>
        <name>ATP</name>
        <dbReference type="ChEBI" id="CHEBI:30616"/>
    </ligand>
</feature>
<evidence type="ECO:0000256" key="9">
    <source>
        <dbReference type="ARBA" id="ARBA00022723"/>
    </source>
</evidence>
<dbReference type="GO" id="GO:0046872">
    <property type="term" value="F:metal ion binding"/>
    <property type="evidence" value="ECO:0007669"/>
    <property type="project" value="UniProtKB-KW"/>
</dbReference>
<evidence type="ECO:0000256" key="8">
    <source>
        <dbReference type="ARBA" id="ARBA00022679"/>
    </source>
</evidence>
<evidence type="ECO:0000256" key="5">
    <source>
        <dbReference type="ARBA" id="ARBA00022490"/>
    </source>
</evidence>
<dbReference type="Gene3D" id="1.10.12.70">
    <property type="match status" value="1"/>
</dbReference>
<keyword evidence="5" id="KW-0963">Cytoplasm</keyword>
<feature type="compositionally biased region" description="Polar residues" evidence="18">
    <location>
        <begin position="340"/>
        <end position="353"/>
    </location>
</feature>
<sequence length="522" mass="58306">MNSHHQDPEELYVKQDRIGKGSFGEVYKGYDKRTQKTVAIKIIDLESAEDEIEDIQQEIQILSQLDSPHVTKYHGSFLKGSNLWIVMEYCSGGSCSDLMKPGVFREEYIAIIVRELLKGLEYLHTEGKLHRDIKAANILLSAGGEVKLADFGVSGQLSGTLSAKKNTFVGTPYWMSPEVIKQSGYDHKADIWSLGITAIELAKGEPPYAELHPMKVLFLIPKNPPPVLDGNFSKPFREFVQYCLQRDPRDRPTARELLKHKFVRMAKKTSYLTELIERHERWKAEGGERQDDEEQDLVSDLPVNGDPEDLWDFGTVRHTNRPSTIGRSNPIQVSGPPLTWENNGTARSDSSDVTAARRGSGSGSSGSSKYASSVNTKGELPPLPPSAPPTPKRFEQSTVRHMPAHGAPDSSRDSQRTIQREPSDEYEDYDDQYVDTYPAKDPLSNSLEDVQLDDDLPDTTMLDSVILPAIASLFPRVSSQEARVALSALQRAFTEAERIIPGVTMELVNEIVESVEHVEDDQ</sequence>
<dbReference type="Proteomes" id="UP000807353">
    <property type="component" value="Unassembled WGS sequence"/>
</dbReference>
<dbReference type="GO" id="GO:0004674">
    <property type="term" value="F:protein serine/threonine kinase activity"/>
    <property type="evidence" value="ECO:0007669"/>
    <property type="project" value="UniProtKB-KW"/>
</dbReference>
<comment type="catalytic activity">
    <reaction evidence="14">
        <text>L-threonyl-[protein] + ATP = O-phospho-L-threonyl-[protein] + ADP + H(+)</text>
        <dbReference type="Rhea" id="RHEA:46608"/>
        <dbReference type="Rhea" id="RHEA-COMP:11060"/>
        <dbReference type="Rhea" id="RHEA-COMP:11605"/>
        <dbReference type="ChEBI" id="CHEBI:15378"/>
        <dbReference type="ChEBI" id="CHEBI:30013"/>
        <dbReference type="ChEBI" id="CHEBI:30616"/>
        <dbReference type="ChEBI" id="CHEBI:61977"/>
        <dbReference type="ChEBI" id="CHEBI:456216"/>
        <dbReference type="EC" id="2.7.11.1"/>
    </reaction>
</comment>
<evidence type="ECO:0000256" key="18">
    <source>
        <dbReference type="SAM" id="MobiDB-lite"/>
    </source>
</evidence>
<evidence type="ECO:0000256" key="11">
    <source>
        <dbReference type="ARBA" id="ARBA00022777"/>
    </source>
</evidence>
<keyword evidence="6" id="KW-0723">Serine/threonine-protein kinase</keyword>
<dbReference type="Pfam" id="PF20929">
    <property type="entry name" value="PDCD10_N"/>
    <property type="match status" value="1"/>
</dbReference>
<dbReference type="SMART" id="SM00220">
    <property type="entry name" value="S_TKc"/>
    <property type="match status" value="1"/>
</dbReference>
<evidence type="ECO:0000256" key="16">
    <source>
        <dbReference type="PROSITE-ProRule" id="PRU10141"/>
    </source>
</evidence>
<dbReference type="CDD" id="cd06609">
    <property type="entry name" value="STKc_MST3_like"/>
    <property type="match status" value="1"/>
</dbReference>
<evidence type="ECO:0000256" key="10">
    <source>
        <dbReference type="ARBA" id="ARBA00022741"/>
    </source>
</evidence>
<evidence type="ECO:0000256" key="14">
    <source>
        <dbReference type="ARBA" id="ARBA00047899"/>
    </source>
</evidence>
<comment type="similarity">
    <text evidence="3">Belongs to the protein kinase superfamily. STE Ser/Thr protein kinase family. STE20 subfamily.</text>
</comment>
<evidence type="ECO:0000256" key="2">
    <source>
        <dbReference type="ARBA" id="ARBA00004496"/>
    </source>
</evidence>
<evidence type="ECO:0000313" key="21">
    <source>
        <dbReference type="Proteomes" id="UP000807353"/>
    </source>
</evidence>
<evidence type="ECO:0000256" key="17">
    <source>
        <dbReference type="SAM" id="Coils"/>
    </source>
</evidence>
<keyword evidence="11 20" id="KW-0418">Kinase</keyword>
<dbReference type="FunFam" id="3.30.200.20:FF:000092">
    <property type="entry name" value="Serine/threonine-protein kinase 24"/>
    <property type="match status" value="1"/>
</dbReference>
<organism evidence="20 21">
    <name type="scientific">Collybia nuda</name>
    <dbReference type="NCBI Taxonomy" id="64659"/>
    <lineage>
        <taxon>Eukaryota</taxon>
        <taxon>Fungi</taxon>
        <taxon>Dikarya</taxon>
        <taxon>Basidiomycota</taxon>
        <taxon>Agaricomycotina</taxon>
        <taxon>Agaricomycetes</taxon>
        <taxon>Agaricomycetidae</taxon>
        <taxon>Agaricales</taxon>
        <taxon>Tricholomatineae</taxon>
        <taxon>Clitocybaceae</taxon>
        <taxon>Collybia</taxon>
    </lineage>
</organism>
<evidence type="ECO:0000256" key="1">
    <source>
        <dbReference type="ARBA" id="ARBA00001946"/>
    </source>
</evidence>
<dbReference type="Gene3D" id="1.10.510.10">
    <property type="entry name" value="Transferase(Phosphotransferase) domain 1"/>
    <property type="match status" value="1"/>
</dbReference>
<comment type="subcellular location">
    <subcellularLocation>
        <location evidence="2">Cytoplasm</location>
    </subcellularLocation>
</comment>
<keyword evidence="9" id="KW-0479">Metal-binding</keyword>
<dbReference type="InterPro" id="IPR011009">
    <property type="entry name" value="Kinase-like_dom_sf"/>
</dbReference>
<dbReference type="SUPFAM" id="SSF56112">
    <property type="entry name" value="Protein kinase-like (PK-like)"/>
    <property type="match status" value="1"/>
</dbReference>
<feature type="compositionally biased region" description="Polar residues" evidence="18">
    <location>
        <begin position="321"/>
        <end position="332"/>
    </location>
</feature>
<dbReference type="Pfam" id="PF00069">
    <property type="entry name" value="Pkinase"/>
    <property type="match status" value="1"/>
</dbReference>
<comment type="catalytic activity">
    <reaction evidence="15">
        <text>L-seryl-[protein] + ATP = O-phospho-L-seryl-[protein] + ADP + H(+)</text>
        <dbReference type="Rhea" id="RHEA:17989"/>
        <dbReference type="Rhea" id="RHEA-COMP:9863"/>
        <dbReference type="Rhea" id="RHEA-COMP:11604"/>
        <dbReference type="ChEBI" id="CHEBI:15378"/>
        <dbReference type="ChEBI" id="CHEBI:29999"/>
        <dbReference type="ChEBI" id="CHEBI:30616"/>
        <dbReference type="ChEBI" id="CHEBI:83421"/>
        <dbReference type="ChEBI" id="CHEBI:456216"/>
        <dbReference type="EC" id="2.7.11.1"/>
    </reaction>
</comment>
<keyword evidence="13" id="KW-0460">Magnesium</keyword>
<keyword evidence="10 16" id="KW-0547">Nucleotide-binding</keyword>
<dbReference type="InterPro" id="IPR000719">
    <property type="entry name" value="Prot_kinase_dom"/>
</dbReference>
<keyword evidence="17" id="KW-0175">Coiled coil</keyword>
<accession>A0A9P5YII3</accession>
<evidence type="ECO:0000313" key="20">
    <source>
        <dbReference type="EMBL" id="KAF9469632.1"/>
    </source>
</evidence>
<feature type="compositionally biased region" description="Basic and acidic residues" evidence="18">
    <location>
        <begin position="410"/>
        <end position="423"/>
    </location>
</feature>
<keyword evidence="7" id="KW-0597">Phosphoprotein</keyword>
<dbReference type="PANTHER" id="PTHR48012:SF10">
    <property type="entry name" value="FI20177P1"/>
    <property type="match status" value="1"/>
</dbReference>
<dbReference type="FunFam" id="1.10.510.10:FF:000411">
    <property type="entry name" value="Probable Ste20-like kinase Don3"/>
    <property type="match status" value="1"/>
</dbReference>
<proteinExistence type="inferred from homology"/>